<dbReference type="EMBL" id="HBUF01222736">
    <property type="protein sequence ID" value="CAG6670148.1"/>
    <property type="molecule type" value="Transcribed_RNA"/>
</dbReference>
<dbReference type="EMBL" id="HBUF01222739">
    <property type="protein sequence ID" value="CAG6670151.1"/>
    <property type="molecule type" value="Transcribed_RNA"/>
</dbReference>
<proteinExistence type="predicted"/>
<evidence type="ECO:0008006" key="2">
    <source>
        <dbReference type="Google" id="ProtNLM"/>
    </source>
</evidence>
<name>A0A8D8SI66_9HEMI</name>
<sequence length="279" mass="33019">MSLSINFSKTTYMTLSINQSGQPIESNIEVYNSTTHTYHTITKTTKSKYLGVIVDQHIKWKEHIDHIRNKLRHLTYIFSNLRRICSMNHLRQLYFGLAQSIIQYCLVAWGGTYQNIIEPLRRSLNILLRVILKKDRYFHSNDLYQIFNVPTLNDIYTYKITFFSLKHSHNWILTDQTYNTRNSNNIQTIQIHKTITMKHFIEKGAQIYNLLPDHIRTLTNSTFIKKAVSRKEMVKRSQQNYFHVQIFTFLYDLATSSNMAQYLLVIHPGLHNVYDSIYG</sequence>
<evidence type="ECO:0000313" key="1">
    <source>
        <dbReference type="EMBL" id="CAG6670148.1"/>
    </source>
</evidence>
<reference evidence="1" key="1">
    <citation type="submission" date="2021-05" db="EMBL/GenBank/DDBJ databases">
        <authorList>
            <person name="Alioto T."/>
            <person name="Alioto T."/>
            <person name="Gomez Garrido J."/>
        </authorList>
    </citation>
    <scope>NUCLEOTIDE SEQUENCE</scope>
</reference>
<accession>A0A8D8SI66</accession>
<dbReference type="EMBL" id="HBUF01222737">
    <property type="protein sequence ID" value="CAG6670149.1"/>
    <property type="molecule type" value="Transcribed_RNA"/>
</dbReference>
<dbReference type="EMBL" id="HBUF01222738">
    <property type="protein sequence ID" value="CAG6670150.1"/>
    <property type="molecule type" value="Transcribed_RNA"/>
</dbReference>
<dbReference type="AlphaFoldDB" id="A0A8D8SI66"/>
<protein>
    <recommendedName>
        <fullName evidence="2">RNA-directed DNA polymerase</fullName>
    </recommendedName>
</protein>
<organism evidence="1">
    <name type="scientific">Cacopsylla melanoneura</name>
    <dbReference type="NCBI Taxonomy" id="428564"/>
    <lineage>
        <taxon>Eukaryota</taxon>
        <taxon>Metazoa</taxon>
        <taxon>Ecdysozoa</taxon>
        <taxon>Arthropoda</taxon>
        <taxon>Hexapoda</taxon>
        <taxon>Insecta</taxon>
        <taxon>Pterygota</taxon>
        <taxon>Neoptera</taxon>
        <taxon>Paraneoptera</taxon>
        <taxon>Hemiptera</taxon>
        <taxon>Sternorrhyncha</taxon>
        <taxon>Psylloidea</taxon>
        <taxon>Psyllidae</taxon>
        <taxon>Psyllinae</taxon>
        <taxon>Cacopsylla</taxon>
    </lineage>
</organism>